<evidence type="ECO:0000313" key="1">
    <source>
        <dbReference type="EMBL" id="MDZ5662741.1"/>
    </source>
</evidence>
<gene>
    <name evidence="1" type="ORF">SFC79_13285</name>
</gene>
<sequence length="452" mass="48132">MHLLRLLSAPALVGVVVSLVLAPLGAVAAAEDGWSPLQDASGATLAVALEDGTTALLSVGGPDDATIFDQRRTADGTLLPPTLVTSVERARSCRPAEAVTARGSFAVAVECRTKTGEDDPPATLVELVWTQDDGWVTRVEPEAELGSLDYSAGGQYVAFATNSEYGEPHHVTSYHPDLGWRDLTRDELGLTGDDIVAAISDSGNVVAVRGAGFEDEPGYWFGGRLLLETYDDVAGAWTRRHDRSHPDGGIDPLAVDLVGRRFTATIVRSRSTGELDGLDDRVVVLSGRPGDPRSSSASRWSRWVLTGSAATTRAGVAVASWHAVDRRGTAKPWLATWAPKRPRPSVTDLRWRTTLTDGAIFGRAMDVSVSANGRGALAYVRHPREEGPWTVAGESFRVARDGRLTDRVPATWARPADTIVTSVASARTASITLGGMIGSEFPTLETSYSILP</sequence>
<keyword evidence="2" id="KW-1185">Reference proteome</keyword>
<protein>
    <submittedName>
        <fullName evidence="1">Uncharacterized protein</fullName>
    </submittedName>
</protein>
<dbReference type="Proteomes" id="UP001291999">
    <property type="component" value="Unassembled WGS sequence"/>
</dbReference>
<dbReference type="RefSeq" id="WP_322424708.1">
    <property type="nucleotide sequence ID" value="NZ_JAXQPW010000004.1"/>
</dbReference>
<reference evidence="1 2" key="1">
    <citation type="submission" date="2023-11" db="EMBL/GenBank/DDBJ databases">
        <title>Novel species in genus Nocardioides.</title>
        <authorList>
            <person name="Zhou H."/>
        </authorList>
    </citation>
    <scope>NUCLEOTIDE SEQUENCE [LARGE SCALE GENOMIC DNA]</scope>
    <source>
        <strain evidence="1 2">S-58</strain>
    </source>
</reference>
<comment type="caution">
    <text evidence="1">The sequence shown here is derived from an EMBL/GenBank/DDBJ whole genome shotgun (WGS) entry which is preliminary data.</text>
</comment>
<dbReference type="EMBL" id="JAXQPW010000004">
    <property type="protein sequence ID" value="MDZ5662741.1"/>
    <property type="molecule type" value="Genomic_DNA"/>
</dbReference>
<accession>A0ABU5KCY3</accession>
<name>A0ABU5KCY3_9ACTN</name>
<organism evidence="1 2">
    <name type="scientific">Nocardioides renjunii</name>
    <dbReference type="NCBI Taxonomy" id="3095075"/>
    <lineage>
        <taxon>Bacteria</taxon>
        <taxon>Bacillati</taxon>
        <taxon>Actinomycetota</taxon>
        <taxon>Actinomycetes</taxon>
        <taxon>Propionibacteriales</taxon>
        <taxon>Nocardioidaceae</taxon>
        <taxon>Nocardioides</taxon>
    </lineage>
</organism>
<proteinExistence type="predicted"/>
<evidence type="ECO:0000313" key="2">
    <source>
        <dbReference type="Proteomes" id="UP001291999"/>
    </source>
</evidence>